<feature type="domain" description="NAD(P)-binding" evidence="2">
    <location>
        <begin position="10"/>
        <end position="133"/>
    </location>
</feature>
<dbReference type="Gene3D" id="3.40.50.720">
    <property type="entry name" value="NAD(P)-binding Rossmann-like Domain"/>
    <property type="match status" value="1"/>
</dbReference>
<name>A0A6N4DPQ0_9GAMM</name>
<dbReference type="PANTHER" id="PTHR12126:SF11">
    <property type="entry name" value="NADH DEHYDROGENASE [UBIQUINONE] 1 ALPHA SUBCOMPLEX SUBUNIT 9, MITOCHONDRIAL"/>
    <property type="match status" value="1"/>
</dbReference>
<evidence type="ECO:0000256" key="1">
    <source>
        <dbReference type="SAM" id="MobiDB-lite"/>
    </source>
</evidence>
<evidence type="ECO:0000313" key="4">
    <source>
        <dbReference type="Proteomes" id="UP000250928"/>
    </source>
</evidence>
<dbReference type="InterPro" id="IPR016040">
    <property type="entry name" value="NAD(P)-bd_dom"/>
</dbReference>
<dbReference type="GO" id="GO:0044877">
    <property type="term" value="F:protein-containing complex binding"/>
    <property type="evidence" value="ECO:0007669"/>
    <property type="project" value="TreeGrafter"/>
</dbReference>
<sequence length="174" mass="19040">MKGNRVCILGGTGFVGRHLSTRLSAAGIACTIPSRHPQRHRDMLTTPGVKLVALNPYDPQQLQEALSGCRAAVNLVGILNESAHASFQRVHVELPNLLLRACKESGVPRLLHMSALNANEANGPSQYLKTKGLQECRYLVKDFGTSQSPKSTRQRDSRYCPDRPALITTPSRTL</sequence>
<reference evidence="3 4" key="1">
    <citation type="submission" date="2018-01" db="EMBL/GenBank/DDBJ databases">
        <title>Novel co-symbiosis in the lucinid bivalve Phacoides pectinatus.</title>
        <authorList>
            <person name="Lim S.J."/>
            <person name="Davis B.G."/>
            <person name="Gill D.E."/>
            <person name="Engel A.S."/>
            <person name="Anderson L.C."/>
            <person name="Campbell B.J."/>
        </authorList>
    </citation>
    <scope>NUCLEOTIDE SEQUENCE [LARGE SCALE GENOMIC DNA]</scope>
    <source>
        <strain evidence="3">N3_P5</strain>
    </source>
</reference>
<dbReference type="Proteomes" id="UP000250928">
    <property type="component" value="Unassembled WGS sequence"/>
</dbReference>
<proteinExistence type="predicted"/>
<organism evidence="3 4">
    <name type="scientific">Candidatus Sedimenticola endophacoides</name>
    <dbReference type="NCBI Taxonomy" id="2548426"/>
    <lineage>
        <taxon>Bacteria</taxon>
        <taxon>Pseudomonadati</taxon>
        <taxon>Pseudomonadota</taxon>
        <taxon>Gammaproteobacteria</taxon>
        <taxon>Chromatiales</taxon>
        <taxon>Sedimenticolaceae</taxon>
        <taxon>Sedimenticola</taxon>
    </lineage>
</organism>
<evidence type="ECO:0000313" key="3">
    <source>
        <dbReference type="EMBL" id="PUD98964.1"/>
    </source>
</evidence>
<dbReference type="EMBL" id="PQCO01000277">
    <property type="protein sequence ID" value="PUD98964.1"/>
    <property type="molecule type" value="Genomic_DNA"/>
</dbReference>
<evidence type="ECO:0000259" key="2">
    <source>
        <dbReference type="Pfam" id="PF13460"/>
    </source>
</evidence>
<feature type="non-terminal residue" evidence="3">
    <location>
        <position position="174"/>
    </location>
</feature>
<dbReference type="Pfam" id="PF13460">
    <property type="entry name" value="NAD_binding_10"/>
    <property type="match status" value="1"/>
</dbReference>
<dbReference type="InterPro" id="IPR036291">
    <property type="entry name" value="NAD(P)-bd_dom_sf"/>
</dbReference>
<feature type="region of interest" description="Disordered" evidence="1">
    <location>
        <begin position="145"/>
        <end position="164"/>
    </location>
</feature>
<gene>
    <name evidence="3" type="ORF">C3L24_11695</name>
</gene>
<dbReference type="AlphaFoldDB" id="A0A6N4DPQ0"/>
<dbReference type="PANTHER" id="PTHR12126">
    <property type="entry name" value="NADH-UBIQUINONE OXIDOREDUCTASE 39 KDA SUBUNIT-RELATED"/>
    <property type="match status" value="1"/>
</dbReference>
<comment type="caution">
    <text evidence="3">The sequence shown here is derived from an EMBL/GenBank/DDBJ whole genome shotgun (WGS) entry which is preliminary data.</text>
</comment>
<accession>A0A6N4DPQ0</accession>
<dbReference type="SUPFAM" id="SSF51735">
    <property type="entry name" value="NAD(P)-binding Rossmann-fold domains"/>
    <property type="match status" value="1"/>
</dbReference>
<protein>
    <submittedName>
        <fullName evidence="3">Complex I NDUFA9 subunit family protein</fullName>
    </submittedName>
</protein>
<dbReference type="InterPro" id="IPR051207">
    <property type="entry name" value="ComplexI_NDUFA9_subunit"/>
</dbReference>